<protein>
    <submittedName>
        <fullName evidence="2">Uncharacterized protein</fullName>
    </submittedName>
</protein>
<comment type="caution">
    <text evidence="2">The sequence shown here is derived from an EMBL/GenBank/DDBJ whole genome shotgun (WGS) entry which is preliminary data.</text>
</comment>
<keyword evidence="3" id="KW-1185">Reference proteome</keyword>
<dbReference type="AlphaFoldDB" id="A0A3M0KCS3"/>
<accession>A0A3M0KCS3</accession>
<proteinExistence type="predicted"/>
<organism evidence="2 3">
    <name type="scientific">Hirundo rustica rustica</name>
    <dbReference type="NCBI Taxonomy" id="333673"/>
    <lineage>
        <taxon>Eukaryota</taxon>
        <taxon>Metazoa</taxon>
        <taxon>Chordata</taxon>
        <taxon>Craniata</taxon>
        <taxon>Vertebrata</taxon>
        <taxon>Euteleostomi</taxon>
        <taxon>Archelosauria</taxon>
        <taxon>Archosauria</taxon>
        <taxon>Dinosauria</taxon>
        <taxon>Saurischia</taxon>
        <taxon>Theropoda</taxon>
        <taxon>Coelurosauria</taxon>
        <taxon>Aves</taxon>
        <taxon>Neognathae</taxon>
        <taxon>Neoaves</taxon>
        <taxon>Telluraves</taxon>
        <taxon>Australaves</taxon>
        <taxon>Passeriformes</taxon>
        <taxon>Sylvioidea</taxon>
        <taxon>Hirundinidae</taxon>
        <taxon>Hirundo</taxon>
    </lineage>
</organism>
<dbReference type="Proteomes" id="UP000269221">
    <property type="component" value="Unassembled WGS sequence"/>
</dbReference>
<reference evidence="2 3" key="1">
    <citation type="submission" date="2018-07" db="EMBL/GenBank/DDBJ databases">
        <title>A high quality draft genome assembly of the barn swallow (H. rustica rustica).</title>
        <authorList>
            <person name="Formenti G."/>
            <person name="Chiara M."/>
            <person name="Poveda L."/>
            <person name="Francoijs K.-J."/>
            <person name="Bonisoli-Alquati A."/>
            <person name="Canova L."/>
            <person name="Gianfranceschi L."/>
            <person name="Horner D.S."/>
            <person name="Saino N."/>
        </authorList>
    </citation>
    <scope>NUCLEOTIDE SEQUENCE [LARGE SCALE GENOMIC DNA]</scope>
    <source>
        <strain evidence="2">Chelidonia</strain>
        <tissue evidence="2">Blood</tissue>
    </source>
</reference>
<name>A0A3M0KCS3_HIRRU</name>
<evidence type="ECO:0000256" key="1">
    <source>
        <dbReference type="SAM" id="MobiDB-lite"/>
    </source>
</evidence>
<feature type="region of interest" description="Disordered" evidence="1">
    <location>
        <begin position="133"/>
        <end position="152"/>
    </location>
</feature>
<evidence type="ECO:0000313" key="2">
    <source>
        <dbReference type="EMBL" id="RMC10972.1"/>
    </source>
</evidence>
<dbReference type="EMBL" id="QRBI01000110">
    <property type="protein sequence ID" value="RMC10972.1"/>
    <property type="molecule type" value="Genomic_DNA"/>
</dbReference>
<evidence type="ECO:0000313" key="3">
    <source>
        <dbReference type="Proteomes" id="UP000269221"/>
    </source>
</evidence>
<sequence length="152" mass="16646">MMKRLTRLTSIINAHNLANVLSTMDIPKAIDTRIKFKVDREAPVSIRKHFLPVQIHPKYYQGLQSGTGPDVKVHKPAEEDPPAWDPLLQEDTGLITAVSPPVPKVNTAGLALAIAALLAGGLPYLQETQTAVPHMGSPDVDRGHKEKMIHKI</sequence>
<gene>
    <name evidence="2" type="ORF">DUI87_12163</name>
</gene>